<dbReference type="InterPro" id="IPR013083">
    <property type="entry name" value="Znf_RING/FYVE/PHD"/>
</dbReference>
<dbReference type="GO" id="GO:0008270">
    <property type="term" value="F:zinc ion binding"/>
    <property type="evidence" value="ECO:0007669"/>
    <property type="project" value="UniProtKB-KW"/>
</dbReference>
<keyword evidence="5 11" id="KW-0863">Zinc-finger</keyword>
<comment type="subcellular location">
    <subcellularLocation>
        <location evidence="1">Endomembrane system</location>
        <topology evidence="1">Multi-pass membrane protein</topology>
    </subcellularLocation>
</comment>
<dbReference type="InterPro" id="IPR001841">
    <property type="entry name" value="Znf_RING"/>
</dbReference>
<dbReference type="AlphaFoldDB" id="A0A397D6I0"/>
<dbReference type="InterPro" id="IPR017907">
    <property type="entry name" value="Znf_RING_CS"/>
</dbReference>
<evidence type="ECO:0000256" key="3">
    <source>
        <dbReference type="ARBA" id="ARBA00022692"/>
    </source>
</evidence>
<gene>
    <name evidence="14" type="ORF">DYB38_002534</name>
</gene>
<dbReference type="InterPro" id="IPR010652">
    <property type="entry name" value="DUF1232"/>
</dbReference>
<dbReference type="GO" id="GO:0012505">
    <property type="term" value="C:endomembrane system"/>
    <property type="evidence" value="ECO:0007669"/>
    <property type="project" value="UniProtKB-SubCell"/>
</dbReference>
<dbReference type="SUPFAM" id="SSF57850">
    <property type="entry name" value="RING/U-box"/>
    <property type="match status" value="1"/>
</dbReference>
<feature type="transmembrane region" description="Helical" evidence="12">
    <location>
        <begin position="130"/>
        <end position="152"/>
    </location>
</feature>
<evidence type="ECO:0000259" key="13">
    <source>
        <dbReference type="PROSITE" id="PS50089"/>
    </source>
</evidence>
<dbReference type="VEuPathDB" id="FungiDB:H257_00941"/>
<sequence length="354" mass="39334">MIEIEGIGEEVIVAAIVFVVSTACMGLLAFHVYMPSQVKATAKTPVATAPTRPRETQPTCPICLSDVQLACETNCGHSFCTSCLTSYFASRRVAYPCPCCRQHAASFVQQLTDLPTLLSWAGRPRSQSSLALWSPMRMACCVVTLLYIVSPVDVIPEAAFGLFGYMDDLFLVLVILLVKKRHLRVVATRGVLEMDNRVLHEAERFEDTVENVEYLEVRPHFLVHYRLYSCLNPILQTDMTAFHATAAGRRATNDGPMRMPTDKTHAANSMTLVDDIPGRFTDRQFRELLRLHRESPAQWPVPRLAVHFGADVTTIHNIVNHCCPPKITPPSTTVSHPIGTWWEVGTSSNPALST</sequence>
<organism evidence="14 15">
    <name type="scientific">Aphanomyces astaci</name>
    <name type="common">Crayfish plague agent</name>
    <dbReference type="NCBI Taxonomy" id="112090"/>
    <lineage>
        <taxon>Eukaryota</taxon>
        <taxon>Sar</taxon>
        <taxon>Stramenopiles</taxon>
        <taxon>Oomycota</taxon>
        <taxon>Saprolegniomycetes</taxon>
        <taxon>Saprolegniales</taxon>
        <taxon>Verrucalvaceae</taxon>
        <taxon>Aphanomyces</taxon>
    </lineage>
</organism>
<evidence type="ECO:0000256" key="8">
    <source>
        <dbReference type="ARBA" id="ARBA00023136"/>
    </source>
</evidence>
<dbReference type="PROSITE" id="PS00518">
    <property type="entry name" value="ZF_RING_1"/>
    <property type="match status" value="1"/>
</dbReference>
<dbReference type="EMBL" id="QUTC01005609">
    <property type="protein sequence ID" value="RHY56965.1"/>
    <property type="molecule type" value="Genomic_DNA"/>
</dbReference>
<dbReference type="VEuPathDB" id="FungiDB:H257_11542"/>
<reference evidence="14 15" key="1">
    <citation type="submission" date="2018-08" db="EMBL/GenBank/DDBJ databases">
        <title>Aphanomyces genome sequencing and annotation.</title>
        <authorList>
            <person name="Minardi D."/>
            <person name="Oidtmann B."/>
            <person name="Van Der Giezen M."/>
            <person name="Studholme D.J."/>
        </authorList>
    </citation>
    <scope>NUCLEOTIDE SEQUENCE [LARGE SCALE GENOMIC DNA]</scope>
    <source>
        <strain evidence="14 15">SA</strain>
    </source>
</reference>
<evidence type="ECO:0000313" key="14">
    <source>
        <dbReference type="EMBL" id="RHY56965.1"/>
    </source>
</evidence>
<evidence type="ECO:0000256" key="5">
    <source>
        <dbReference type="ARBA" id="ARBA00022771"/>
    </source>
</evidence>
<dbReference type="InterPro" id="IPR038896">
    <property type="entry name" value="RNF170"/>
</dbReference>
<keyword evidence="4" id="KW-0479">Metal-binding</keyword>
<keyword evidence="7 12" id="KW-1133">Transmembrane helix</keyword>
<evidence type="ECO:0000256" key="2">
    <source>
        <dbReference type="ARBA" id="ARBA00014068"/>
    </source>
</evidence>
<evidence type="ECO:0000256" key="4">
    <source>
        <dbReference type="ARBA" id="ARBA00022723"/>
    </source>
</evidence>
<keyword evidence="3 12" id="KW-0812">Transmembrane</keyword>
<comment type="caution">
    <text evidence="14">The sequence shown here is derived from an EMBL/GenBank/DDBJ whole genome shotgun (WGS) entry which is preliminary data.</text>
</comment>
<protein>
    <recommendedName>
        <fullName evidence="2">E3 ubiquitin-protein ligase RNF170</fullName>
    </recommendedName>
    <alternativeName>
        <fullName evidence="10">RING finger protein 170</fullName>
    </alternativeName>
    <alternativeName>
        <fullName evidence="9">RING-type E3 ubiquitin transferase RNF170</fullName>
    </alternativeName>
</protein>
<dbReference type="PANTHER" id="PTHR22894:SF5">
    <property type="entry name" value="RING-TYPE DOMAIN-CONTAINING PROTEIN"/>
    <property type="match status" value="1"/>
</dbReference>
<dbReference type="Proteomes" id="UP000265716">
    <property type="component" value="Unassembled WGS sequence"/>
</dbReference>
<evidence type="ECO:0000256" key="7">
    <source>
        <dbReference type="ARBA" id="ARBA00022989"/>
    </source>
</evidence>
<evidence type="ECO:0000256" key="12">
    <source>
        <dbReference type="SAM" id="Phobius"/>
    </source>
</evidence>
<dbReference type="PROSITE" id="PS50089">
    <property type="entry name" value="ZF_RING_2"/>
    <property type="match status" value="1"/>
</dbReference>
<dbReference type="Gene3D" id="3.30.40.10">
    <property type="entry name" value="Zinc/RING finger domain, C3HC4 (zinc finger)"/>
    <property type="match status" value="1"/>
</dbReference>
<dbReference type="PANTHER" id="PTHR22894">
    <property type="entry name" value="RING-TYPE DOMAIN-CONTAINING PROTEIN"/>
    <property type="match status" value="1"/>
</dbReference>
<evidence type="ECO:0000256" key="9">
    <source>
        <dbReference type="ARBA" id="ARBA00030110"/>
    </source>
</evidence>
<accession>A0A397D6I0</accession>
<dbReference type="SMART" id="SM00184">
    <property type="entry name" value="RING"/>
    <property type="match status" value="1"/>
</dbReference>
<evidence type="ECO:0000313" key="15">
    <source>
        <dbReference type="Proteomes" id="UP000265716"/>
    </source>
</evidence>
<feature type="transmembrane region" description="Helical" evidence="12">
    <location>
        <begin position="12"/>
        <end position="33"/>
    </location>
</feature>
<dbReference type="Pfam" id="PF06803">
    <property type="entry name" value="DUF1232"/>
    <property type="match status" value="1"/>
</dbReference>
<dbReference type="InterPro" id="IPR018957">
    <property type="entry name" value="Znf_C3HC4_RING-type"/>
</dbReference>
<keyword evidence="8 12" id="KW-0472">Membrane</keyword>
<dbReference type="Pfam" id="PF00097">
    <property type="entry name" value="zf-C3HC4"/>
    <property type="match status" value="1"/>
</dbReference>
<keyword evidence="6" id="KW-0862">Zinc</keyword>
<dbReference type="GO" id="GO:0061630">
    <property type="term" value="F:ubiquitin protein ligase activity"/>
    <property type="evidence" value="ECO:0007669"/>
    <property type="project" value="InterPro"/>
</dbReference>
<evidence type="ECO:0000256" key="11">
    <source>
        <dbReference type="PROSITE-ProRule" id="PRU00175"/>
    </source>
</evidence>
<name>A0A397D6I0_APHAT</name>
<evidence type="ECO:0000256" key="1">
    <source>
        <dbReference type="ARBA" id="ARBA00004127"/>
    </source>
</evidence>
<feature type="domain" description="RING-type" evidence="13">
    <location>
        <begin position="60"/>
        <end position="101"/>
    </location>
</feature>
<evidence type="ECO:0000256" key="10">
    <source>
        <dbReference type="ARBA" id="ARBA00031107"/>
    </source>
</evidence>
<feature type="transmembrane region" description="Helical" evidence="12">
    <location>
        <begin position="158"/>
        <end position="178"/>
    </location>
</feature>
<proteinExistence type="predicted"/>
<evidence type="ECO:0000256" key="6">
    <source>
        <dbReference type="ARBA" id="ARBA00022833"/>
    </source>
</evidence>